<evidence type="ECO:0000313" key="3">
    <source>
        <dbReference type="Proteomes" id="UP001162480"/>
    </source>
</evidence>
<sequence length="160" mass="17587">MPIRPHIKTLDNIIENYCGKVDEDEEDKKQKEPRSLCDPEIPQENGSPTPVNDQPATAETQQVGSTVQLPPPPVRGAKIMANSEREIAETEIREPKPSSDLESDTDKRKPVARRIIVAPSLEAGAVKETLNFAAAAGEKKTEICLENLDALEQGPDQRPK</sequence>
<feature type="region of interest" description="Disordered" evidence="1">
    <location>
        <begin position="21"/>
        <end position="110"/>
    </location>
</feature>
<dbReference type="AlphaFoldDB" id="A0AA36FIR4"/>
<keyword evidence="3" id="KW-1185">Reference proteome</keyword>
<protein>
    <submittedName>
        <fullName evidence="2">Uncharacterized protein</fullName>
    </submittedName>
</protein>
<feature type="compositionally biased region" description="Basic and acidic residues" evidence="1">
    <location>
        <begin position="83"/>
        <end position="109"/>
    </location>
</feature>
<evidence type="ECO:0000313" key="2">
    <source>
        <dbReference type="EMBL" id="CAI9740360.1"/>
    </source>
</evidence>
<dbReference type="EMBL" id="OX597837">
    <property type="protein sequence ID" value="CAI9740360.1"/>
    <property type="molecule type" value="Genomic_DNA"/>
</dbReference>
<reference evidence="2" key="1">
    <citation type="submission" date="2023-08" db="EMBL/GenBank/DDBJ databases">
        <authorList>
            <person name="Alioto T."/>
            <person name="Alioto T."/>
            <person name="Gomez Garrido J."/>
        </authorList>
    </citation>
    <scope>NUCLEOTIDE SEQUENCE</scope>
</reference>
<proteinExistence type="predicted"/>
<dbReference type="Proteomes" id="UP001162480">
    <property type="component" value="Chromosome 24"/>
</dbReference>
<feature type="compositionally biased region" description="Polar residues" evidence="1">
    <location>
        <begin position="44"/>
        <end position="68"/>
    </location>
</feature>
<feature type="compositionally biased region" description="Basic and acidic residues" evidence="1">
    <location>
        <begin position="27"/>
        <end position="37"/>
    </location>
</feature>
<name>A0AA36FIR4_OCTVU</name>
<evidence type="ECO:0000256" key="1">
    <source>
        <dbReference type="SAM" id="MobiDB-lite"/>
    </source>
</evidence>
<organism evidence="2 3">
    <name type="scientific">Octopus vulgaris</name>
    <name type="common">Common octopus</name>
    <dbReference type="NCBI Taxonomy" id="6645"/>
    <lineage>
        <taxon>Eukaryota</taxon>
        <taxon>Metazoa</taxon>
        <taxon>Spiralia</taxon>
        <taxon>Lophotrochozoa</taxon>
        <taxon>Mollusca</taxon>
        <taxon>Cephalopoda</taxon>
        <taxon>Coleoidea</taxon>
        <taxon>Octopodiformes</taxon>
        <taxon>Octopoda</taxon>
        <taxon>Incirrata</taxon>
        <taxon>Octopodidae</taxon>
        <taxon>Octopus</taxon>
    </lineage>
</organism>
<accession>A0AA36FIR4</accession>
<gene>
    <name evidence="2" type="ORF">OCTVUL_1B021570</name>
</gene>